<dbReference type="Gene3D" id="3.40.1190.20">
    <property type="match status" value="1"/>
</dbReference>
<evidence type="ECO:0000313" key="7">
    <source>
        <dbReference type="EMBL" id="VFU53840.1"/>
    </source>
</evidence>
<keyword evidence="3" id="KW-0418">Kinase</keyword>
<dbReference type="InterPro" id="IPR011611">
    <property type="entry name" value="PfkB_dom"/>
</dbReference>
<evidence type="ECO:0000256" key="4">
    <source>
        <dbReference type="SAM" id="MobiDB-lite"/>
    </source>
</evidence>
<name>A0A6N2MZP1_SALVM</name>
<dbReference type="Pfam" id="PF07011">
    <property type="entry name" value="Elf4"/>
    <property type="match status" value="1"/>
</dbReference>
<evidence type="ECO:0000256" key="3">
    <source>
        <dbReference type="ARBA" id="ARBA00022777"/>
    </source>
</evidence>
<gene>
    <name evidence="7" type="ORF">SVIM_LOCUS374196</name>
</gene>
<protein>
    <recommendedName>
        <fullName evidence="8">Protein EARLY FLOWERING 4 domain-containing protein</fullName>
    </recommendedName>
</protein>
<dbReference type="GO" id="GO:0016301">
    <property type="term" value="F:kinase activity"/>
    <property type="evidence" value="ECO:0007669"/>
    <property type="project" value="UniProtKB-KW"/>
</dbReference>
<evidence type="ECO:0000259" key="5">
    <source>
        <dbReference type="Pfam" id="PF00294"/>
    </source>
</evidence>
<feature type="region of interest" description="Disordered" evidence="4">
    <location>
        <begin position="406"/>
        <end position="434"/>
    </location>
</feature>
<dbReference type="PANTHER" id="PTHR43085:SF13">
    <property type="entry name" value="INOSITOL 3-KINASE"/>
    <property type="match status" value="1"/>
</dbReference>
<dbReference type="PROSITE" id="PS00584">
    <property type="entry name" value="PFKB_KINASES_2"/>
    <property type="match status" value="1"/>
</dbReference>
<feature type="domain" description="Protein EARLY FLOWERING 4" evidence="6">
    <location>
        <begin position="439"/>
        <end position="517"/>
    </location>
</feature>
<dbReference type="InterPro" id="IPR050306">
    <property type="entry name" value="PfkB_Carbo_kinase"/>
</dbReference>
<accession>A0A6N2MZP1</accession>
<dbReference type="AlphaFoldDB" id="A0A6N2MZP1"/>
<evidence type="ECO:0008006" key="8">
    <source>
        <dbReference type="Google" id="ProtNLM"/>
    </source>
</evidence>
<sequence length="533" mass="58871">MVTTAVHKSQQQQQSPVLIVGNYCHDVLIQNNAVKAVSLGGAASFISNVFNGMSISCNLVSKVGEDFKYPVSYTPIVSRTSKTTVFHAYFDLGLHGKGHQDRILKRVCACDPIRPSDLPDTRSNYGMAVGVGGEILPETLERMIEICDVVFVDIQALIRVFDSVDGTVKLVKLVETGFYPLLPRIGVLKASSEEAVFMDVEEVRRWCCVVVTNGKHGCKVYWKDGELGISPFLANQEDPTGAGDSFFGGFVAGLVQGLAVPDAALLGNLFGSLSVEQIGLPKFDARFLQRVNDEVQKRKMQCLLYERSDDELKFLRPEGHEQFHALLAAEKSITPFSIEEHQWNSPGSTKETAVPHFTKQPKLLANPMYEEPVQRVEGRGRLNSHMCMTKLESSSLVEEEQVPTLDNNTGTAIAPPKPYKKGVKDGGGEAKNGEEEAECDVEAWDTLSKSFKQVQSVLDHNRDLIQQVNSNHRSKIPDNLVKNVSLIREINGNISKVISIYSDLSVNFSNIVQERRRVKNGGESNLENTSNES</sequence>
<dbReference type="InterPro" id="IPR002173">
    <property type="entry name" value="Carboh/pur_kinase_PfkB_CS"/>
</dbReference>
<dbReference type="GO" id="GO:0010264">
    <property type="term" value="P:myo-inositol hexakisphosphate biosynthetic process"/>
    <property type="evidence" value="ECO:0007669"/>
    <property type="project" value="TreeGrafter"/>
</dbReference>
<dbReference type="PANTHER" id="PTHR43085">
    <property type="entry name" value="HEXOKINASE FAMILY MEMBER"/>
    <property type="match status" value="1"/>
</dbReference>
<dbReference type="SUPFAM" id="SSF53613">
    <property type="entry name" value="Ribokinase-like"/>
    <property type="match status" value="1"/>
</dbReference>
<proteinExistence type="inferred from homology"/>
<dbReference type="InterPro" id="IPR029056">
    <property type="entry name" value="Ribokinase-like"/>
</dbReference>
<organism evidence="7">
    <name type="scientific">Salix viminalis</name>
    <name type="common">Common osier</name>
    <name type="synonym">Basket willow</name>
    <dbReference type="NCBI Taxonomy" id="40686"/>
    <lineage>
        <taxon>Eukaryota</taxon>
        <taxon>Viridiplantae</taxon>
        <taxon>Streptophyta</taxon>
        <taxon>Embryophyta</taxon>
        <taxon>Tracheophyta</taxon>
        <taxon>Spermatophyta</taxon>
        <taxon>Magnoliopsida</taxon>
        <taxon>eudicotyledons</taxon>
        <taxon>Gunneridae</taxon>
        <taxon>Pentapetalae</taxon>
        <taxon>rosids</taxon>
        <taxon>fabids</taxon>
        <taxon>Malpighiales</taxon>
        <taxon>Salicaceae</taxon>
        <taxon>Saliceae</taxon>
        <taxon>Salix</taxon>
    </lineage>
</organism>
<dbReference type="Pfam" id="PF00294">
    <property type="entry name" value="PfkB"/>
    <property type="match status" value="1"/>
</dbReference>
<evidence type="ECO:0000256" key="2">
    <source>
        <dbReference type="ARBA" id="ARBA00022679"/>
    </source>
</evidence>
<evidence type="ECO:0000259" key="6">
    <source>
        <dbReference type="Pfam" id="PF07011"/>
    </source>
</evidence>
<reference evidence="7" key="1">
    <citation type="submission" date="2019-03" db="EMBL/GenBank/DDBJ databases">
        <authorList>
            <person name="Mank J."/>
            <person name="Almeida P."/>
        </authorList>
    </citation>
    <scope>NUCLEOTIDE SEQUENCE</scope>
    <source>
        <strain evidence="7">78183</strain>
    </source>
</reference>
<dbReference type="EMBL" id="CAADRP010001819">
    <property type="protein sequence ID" value="VFU53840.1"/>
    <property type="molecule type" value="Genomic_DNA"/>
</dbReference>
<feature type="compositionally biased region" description="Basic and acidic residues" evidence="4">
    <location>
        <begin position="422"/>
        <end position="434"/>
    </location>
</feature>
<feature type="domain" description="Carbohydrate kinase PfkB" evidence="5">
    <location>
        <begin position="209"/>
        <end position="279"/>
    </location>
</feature>
<evidence type="ECO:0000256" key="1">
    <source>
        <dbReference type="ARBA" id="ARBA00010688"/>
    </source>
</evidence>
<keyword evidence="2" id="KW-0808">Transferase</keyword>
<comment type="similarity">
    <text evidence="1">Belongs to the carbohydrate kinase PfkB family.</text>
</comment>
<dbReference type="InterPro" id="IPR009741">
    <property type="entry name" value="EARLY_FLOWERING_4_dom"/>
</dbReference>